<evidence type="ECO:0000313" key="2">
    <source>
        <dbReference type="EMBL" id="KAK0751761.1"/>
    </source>
</evidence>
<dbReference type="Proteomes" id="UP001172155">
    <property type="component" value="Unassembled WGS sequence"/>
</dbReference>
<sequence length="225" mass="23109">MIFISPKTINGLSRAAFRATTTPRRSLTHLTMGFAEITAWKKARRLAAAVSPSCTSSTPSSPAPPATTTMLHSAVVSPPLPRRHPTPEPRPTDERSASEILDVPSLHVLGKLHAGSRPSAPVPAPATPAPDKNHGNKAVPKSSLASGLEALRRLGEGLSRRAGKTGSGSSGTPGLSVAPAPVVGGVQLDGGVATASASGENDQRAAVKERGFPRELPMFLGGGLY</sequence>
<keyword evidence="3" id="KW-1185">Reference proteome</keyword>
<organism evidence="2 3">
    <name type="scientific">Schizothecium vesticola</name>
    <dbReference type="NCBI Taxonomy" id="314040"/>
    <lineage>
        <taxon>Eukaryota</taxon>
        <taxon>Fungi</taxon>
        <taxon>Dikarya</taxon>
        <taxon>Ascomycota</taxon>
        <taxon>Pezizomycotina</taxon>
        <taxon>Sordariomycetes</taxon>
        <taxon>Sordariomycetidae</taxon>
        <taxon>Sordariales</taxon>
        <taxon>Schizotheciaceae</taxon>
        <taxon>Schizothecium</taxon>
    </lineage>
</organism>
<feature type="region of interest" description="Disordered" evidence="1">
    <location>
        <begin position="75"/>
        <end position="98"/>
    </location>
</feature>
<feature type="region of interest" description="Disordered" evidence="1">
    <location>
        <begin position="158"/>
        <end position="182"/>
    </location>
</feature>
<feature type="region of interest" description="Disordered" evidence="1">
    <location>
        <begin position="113"/>
        <end position="145"/>
    </location>
</feature>
<protein>
    <submittedName>
        <fullName evidence="2">Uncharacterized protein</fullName>
    </submittedName>
</protein>
<feature type="compositionally biased region" description="Basic and acidic residues" evidence="1">
    <location>
        <begin position="85"/>
        <end position="97"/>
    </location>
</feature>
<comment type="caution">
    <text evidence="2">The sequence shown here is derived from an EMBL/GenBank/DDBJ whole genome shotgun (WGS) entry which is preliminary data.</text>
</comment>
<accession>A0AA40F6J1</accession>
<name>A0AA40F6J1_9PEZI</name>
<evidence type="ECO:0000256" key="1">
    <source>
        <dbReference type="SAM" id="MobiDB-lite"/>
    </source>
</evidence>
<dbReference type="EMBL" id="JAUKUD010000002">
    <property type="protein sequence ID" value="KAK0751761.1"/>
    <property type="molecule type" value="Genomic_DNA"/>
</dbReference>
<proteinExistence type="predicted"/>
<gene>
    <name evidence="2" type="ORF">B0T18DRAFT_76672</name>
</gene>
<dbReference type="AlphaFoldDB" id="A0AA40F6J1"/>
<evidence type="ECO:0000313" key="3">
    <source>
        <dbReference type="Proteomes" id="UP001172155"/>
    </source>
</evidence>
<reference evidence="2" key="1">
    <citation type="submission" date="2023-06" db="EMBL/GenBank/DDBJ databases">
        <title>Genome-scale phylogeny and comparative genomics of the fungal order Sordariales.</title>
        <authorList>
            <consortium name="Lawrence Berkeley National Laboratory"/>
            <person name="Hensen N."/>
            <person name="Bonometti L."/>
            <person name="Westerberg I."/>
            <person name="Brannstrom I.O."/>
            <person name="Guillou S."/>
            <person name="Cros-Aarteil S."/>
            <person name="Calhoun S."/>
            <person name="Haridas S."/>
            <person name="Kuo A."/>
            <person name="Mondo S."/>
            <person name="Pangilinan J."/>
            <person name="Riley R."/>
            <person name="LaButti K."/>
            <person name="Andreopoulos B."/>
            <person name="Lipzen A."/>
            <person name="Chen C."/>
            <person name="Yanf M."/>
            <person name="Daum C."/>
            <person name="Ng V."/>
            <person name="Clum A."/>
            <person name="Steindorff A."/>
            <person name="Ohm R."/>
            <person name="Martin F."/>
            <person name="Silar P."/>
            <person name="Natvig D."/>
            <person name="Lalanne C."/>
            <person name="Gautier V."/>
            <person name="Ament-velasquez S.L."/>
            <person name="Kruys A."/>
            <person name="Hutchinson M.I."/>
            <person name="Powell A.J."/>
            <person name="Barry K."/>
            <person name="Miller A.N."/>
            <person name="Grigoriev I.V."/>
            <person name="Debuchy R."/>
            <person name="Gladieux P."/>
            <person name="Thoren M.H."/>
            <person name="Johannesson H."/>
        </authorList>
    </citation>
    <scope>NUCLEOTIDE SEQUENCE</scope>
    <source>
        <strain evidence="2">SMH3187-1</strain>
    </source>
</reference>